<gene>
    <name evidence="1" type="ORF">AVEN_62316_1</name>
</gene>
<dbReference type="AlphaFoldDB" id="A0A4Y2IW32"/>
<dbReference type="Proteomes" id="UP000499080">
    <property type="component" value="Unassembled WGS sequence"/>
</dbReference>
<accession>A0A4Y2IW32</accession>
<keyword evidence="2" id="KW-1185">Reference proteome</keyword>
<proteinExistence type="predicted"/>
<evidence type="ECO:0000313" key="2">
    <source>
        <dbReference type="Proteomes" id="UP000499080"/>
    </source>
</evidence>
<sequence length="98" mass="11458">MCGSQYPNYYYIQCGNSLFPDAFVSGYAVPWWYHGRVESSKPKYHEISNLFKGLEYVKFLEGETACYWCVVEVLKIGFKIRCYPHPLTMVQITRSVPK</sequence>
<name>A0A4Y2IW32_ARAVE</name>
<reference evidence="1 2" key="1">
    <citation type="journal article" date="2019" name="Sci. Rep.">
        <title>Orb-weaving spider Araneus ventricosus genome elucidates the spidroin gene catalogue.</title>
        <authorList>
            <person name="Kono N."/>
            <person name="Nakamura H."/>
            <person name="Ohtoshi R."/>
            <person name="Moran D.A.P."/>
            <person name="Shinohara A."/>
            <person name="Yoshida Y."/>
            <person name="Fujiwara M."/>
            <person name="Mori M."/>
            <person name="Tomita M."/>
            <person name="Arakawa K."/>
        </authorList>
    </citation>
    <scope>NUCLEOTIDE SEQUENCE [LARGE SCALE GENOMIC DNA]</scope>
</reference>
<dbReference type="EMBL" id="BGPR01108127">
    <property type="protein sequence ID" value="GBM81870.1"/>
    <property type="molecule type" value="Genomic_DNA"/>
</dbReference>
<evidence type="ECO:0000313" key="1">
    <source>
        <dbReference type="EMBL" id="GBM81870.1"/>
    </source>
</evidence>
<comment type="caution">
    <text evidence="1">The sequence shown here is derived from an EMBL/GenBank/DDBJ whole genome shotgun (WGS) entry which is preliminary data.</text>
</comment>
<organism evidence="1 2">
    <name type="scientific">Araneus ventricosus</name>
    <name type="common">Orbweaver spider</name>
    <name type="synonym">Epeira ventricosa</name>
    <dbReference type="NCBI Taxonomy" id="182803"/>
    <lineage>
        <taxon>Eukaryota</taxon>
        <taxon>Metazoa</taxon>
        <taxon>Ecdysozoa</taxon>
        <taxon>Arthropoda</taxon>
        <taxon>Chelicerata</taxon>
        <taxon>Arachnida</taxon>
        <taxon>Araneae</taxon>
        <taxon>Araneomorphae</taxon>
        <taxon>Entelegynae</taxon>
        <taxon>Araneoidea</taxon>
        <taxon>Araneidae</taxon>
        <taxon>Araneus</taxon>
    </lineage>
</organism>
<protein>
    <submittedName>
        <fullName evidence="1">Uncharacterized protein</fullName>
    </submittedName>
</protein>